<keyword evidence="1" id="KW-0028">Amino-acid biosynthesis</keyword>
<accession>A0A0B6Y301</accession>
<dbReference type="AlphaFoldDB" id="A0A0B6Y301"/>
<evidence type="ECO:0000256" key="2">
    <source>
        <dbReference type="ARBA" id="ARBA00022888"/>
    </source>
</evidence>
<protein>
    <submittedName>
        <fullName evidence="4">Uncharacterized protein</fullName>
    </submittedName>
</protein>
<keyword evidence="2" id="KW-0061">Asparagine biosynthesis</keyword>
<keyword evidence="3" id="KW-0315">Glutamine amidotransferase</keyword>
<dbReference type="PANTHER" id="PTHR45937">
    <property type="entry name" value="ASPARAGINE SYNTHETASE DOMAIN-CONTAINING PROTEIN 1"/>
    <property type="match status" value="1"/>
</dbReference>
<reference evidence="4" key="1">
    <citation type="submission" date="2014-12" db="EMBL/GenBank/DDBJ databases">
        <title>Insight into the proteome of Arion vulgaris.</title>
        <authorList>
            <person name="Aradska J."/>
            <person name="Bulat T."/>
            <person name="Smidak R."/>
            <person name="Sarate P."/>
            <person name="Gangsoo J."/>
            <person name="Sialana F."/>
            <person name="Bilban M."/>
            <person name="Lubec G."/>
        </authorList>
    </citation>
    <scope>NUCLEOTIDE SEQUENCE</scope>
    <source>
        <tissue evidence="4">Skin</tissue>
    </source>
</reference>
<dbReference type="PANTHER" id="PTHR45937:SF1">
    <property type="entry name" value="ASPARAGINE SYNTHETASE DOMAIN-CONTAINING PROTEIN 1"/>
    <property type="match status" value="1"/>
</dbReference>
<sequence length="155" mass="17306">MCGICFICTLSGKSLSNEHHQHEFRENDTDKRVMAASENSLSPFITVNSSNTHNDQMIHSSASRKQHEDVNNLFADPLLHQRGPDVSSEYSFTLAEGLNGYMQGCVLHLRGNITPQPIKDAIGNALLWNGEIFDGIQVEEHENDTQVLFSHLISN</sequence>
<name>A0A0B6Y301_9EUPU</name>
<feature type="non-terminal residue" evidence="4">
    <location>
        <position position="155"/>
    </location>
</feature>
<evidence type="ECO:0000256" key="1">
    <source>
        <dbReference type="ARBA" id="ARBA00022605"/>
    </source>
</evidence>
<dbReference type="GO" id="GO:0006529">
    <property type="term" value="P:asparagine biosynthetic process"/>
    <property type="evidence" value="ECO:0007669"/>
    <property type="project" value="UniProtKB-KW"/>
</dbReference>
<gene>
    <name evidence="4" type="primary">ORF10889</name>
</gene>
<dbReference type="InterPro" id="IPR051857">
    <property type="entry name" value="Asn_synthetase_domain"/>
</dbReference>
<organism evidence="4">
    <name type="scientific">Arion vulgaris</name>
    <dbReference type="NCBI Taxonomy" id="1028688"/>
    <lineage>
        <taxon>Eukaryota</taxon>
        <taxon>Metazoa</taxon>
        <taxon>Spiralia</taxon>
        <taxon>Lophotrochozoa</taxon>
        <taxon>Mollusca</taxon>
        <taxon>Gastropoda</taxon>
        <taxon>Heterobranchia</taxon>
        <taxon>Euthyneura</taxon>
        <taxon>Panpulmonata</taxon>
        <taxon>Eupulmonata</taxon>
        <taxon>Stylommatophora</taxon>
        <taxon>Helicina</taxon>
        <taxon>Arionoidea</taxon>
        <taxon>Arionidae</taxon>
        <taxon>Arion</taxon>
    </lineage>
</organism>
<evidence type="ECO:0000256" key="3">
    <source>
        <dbReference type="ARBA" id="ARBA00022962"/>
    </source>
</evidence>
<proteinExistence type="predicted"/>
<evidence type="ECO:0000313" key="4">
    <source>
        <dbReference type="EMBL" id="CEK50489.1"/>
    </source>
</evidence>
<dbReference type="EMBL" id="HACG01003624">
    <property type="protein sequence ID" value="CEK50489.1"/>
    <property type="molecule type" value="Transcribed_RNA"/>
</dbReference>